<organism evidence="3 4">
    <name type="scientific">Vreelandella titanicae</name>
    <dbReference type="NCBI Taxonomy" id="664683"/>
    <lineage>
        <taxon>Bacteria</taxon>
        <taxon>Pseudomonadati</taxon>
        <taxon>Pseudomonadota</taxon>
        <taxon>Gammaproteobacteria</taxon>
        <taxon>Oceanospirillales</taxon>
        <taxon>Halomonadaceae</taxon>
        <taxon>Vreelandella</taxon>
    </lineage>
</organism>
<dbReference type="SUPFAM" id="SSF52129">
    <property type="entry name" value="Caspase-like"/>
    <property type="match status" value="1"/>
</dbReference>
<dbReference type="Gene3D" id="3.40.50.1460">
    <property type="match status" value="1"/>
</dbReference>
<dbReference type="Proteomes" id="UP000509761">
    <property type="component" value="Chromosome"/>
</dbReference>
<feature type="domain" description="Peptidase C14 caspase" evidence="1">
    <location>
        <begin position="9"/>
        <end position="253"/>
    </location>
</feature>
<protein>
    <recommendedName>
        <fullName evidence="5">Caspase family protein</fullName>
    </recommendedName>
</protein>
<accession>A0AAP9NS06</accession>
<dbReference type="RefSeq" id="WP_022519884.1">
    <property type="nucleotide sequence ID" value="NZ_CP054580.1"/>
</dbReference>
<dbReference type="GO" id="GO:0004197">
    <property type="term" value="F:cysteine-type endopeptidase activity"/>
    <property type="evidence" value="ECO:0007669"/>
    <property type="project" value="InterPro"/>
</dbReference>
<proteinExistence type="predicted"/>
<dbReference type="EMBL" id="CP054580">
    <property type="protein sequence ID" value="QKS27270.1"/>
    <property type="molecule type" value="Genomic_DNA"/>
</dbReference>
<sequence length="364" mass="38690">MNTFRYPQGHALIVGIAAYHHIPQLPDVVLSDARDVAAVLGSPQYCGYDPANITQLIDDAATRRAVLAGLRDLADRTGPDDTACIYFSGHGALIKGTEESSLLTVDCVASDLSGTSISATELSDALYQIKARRLIIFLDACHAAGAGALKSATSIDRLDSGFSDKTLSRLVVGAGRALMASSRSSETSLIMGGACNSVFTAALLEGLRGAADRHEEGVIKVFDLFEYVAHQVPRLTDDAQHPIFKASQLEQNFPVALSRGGAKAPSLTSIEDGTDVNDAWQSLASILPVLYPSGPSDQEVWERAGGDVSRLRLHNSGRASWFSALKMLAQGGGGGGVSIYSLTDVVLEDFPNNPELINFQKTRR</sequence>
<evidence type="ECO:0000259" key="2">
    <source>
        <dbReference type="Pfam" id="PF19955"/>
    </source>
</evidence>
<feature type="domain" description="Effector-associated" evidence="2">
    <location>
        <begin position="280"/>
        <end position="361"/>
    </location>
</feature>
<dbReference type="Pfam" id="PF19955">
    <property type="entry name" value="EAD1"/>
    <property type="match status" value="1"/>
</dbReference>
<dbReference type="GO" id="GO:0006508">
    <property type="term" value="P:proteolysis"/>
    <property type="evidence" value="ECO:0007669"/>
    <property type="project" value="InterPro"/>
</dbReference>
<dbReference type="InterPro" id="IPR011600">
    <property type="entry name" value="Pept_C14_caspase"/>
</dbReference>
<evidence type="ECO:0008006" key="5">
    <source>
        <dbReference type="Google" id="ProtNLM"/>
    </source>
</evidence>
<reference evidence="3 4" key="1">
    <citation type="submission" date="2019-12" db="EMBL/GenBank/DDBJ databases">
        <title>Genome sequencing and assembly of endphytes of Porphyra tenera.</title>
        <authorList>
            <person name="Park J.M."/>
            <person name="Shin R."/>
            <person name="Jo S.H."/>
        </authorList>
    </citation>
    <scope>NUCLEOTIDE SEQUENCE [LARGE SCALE GENOMIC DNA]</scope>
    <source>
        <strain evidence="3 4">GPM3</strain>
    </source>
</reference>
<dbReference type="InterPro" id="IPR029030">
    <property type="entry name" value="Caspase-like_dom_sf"/>
</dbReference>
<evidence type="ECO:0000313" key="3">
    <source>
        <dbReference type="EMBL" id="QKS27270.1"/>
    </source>
</evidence>
<evidence type="ECO:0000259" key="1">
    <source>
        <dbReference type="Pfam" id="PF00656"/>
    </source>
</evidence>
<dbReference type="Pfam" id="PF00656">
    <property type="entry name" value="Peptidase_C14"/>
    <property type="match status" value="1"/>
</dbReference>
<name>A0AAP9NS06_9GAMM</name>
<gene>
    <name evidence="3" type="ORF">FX987_05091</name>
</gene>
<keyword evidence="4" id="KW-1185">Reference proteome</keyword>
<evidence type="ECO:0000313" key="4">
    <source>
        <dbReference type="Proteomes" id="UP000509761"/>
    </source>
</evidence>
<dbReference type="InterPro" id="IPR045430">
    <property type="entry name" value="EAD1"/>
</dbReference>
<dbReference type="AlphaFoldDB" id="A0AAP9NS06"/>